<keyword evidence="2" id="KW-0472">Membrane</keyword>
<dbReference type="EMBL" id="DACRBY010000087">
    <property type="protein sequence ID" value="HAS8543025.1"/>
    <property type="molecule type" value="Genomic_DNA"/>
</dbReference>
<dbReference type="AlphaFoldDB" id="A0A8H9TIB7"/>
<evidence type="ECO:0000256" key="2">
    <source>
        <dbReference type="SAM" id="Phobius"/>
    </source>
</evidence>
<feature type="transmembrane region" description="Helical" evidence="2">
    <location>
        <begin position="83"/>
        <end position="99"/>
    </location>
</feature>
<dbReference type="RefSeq" id="WP_050987538.1">
    <property type="nucleotide sequence ID" value="NZ_CP035784.1"/>
</dbReference>
<sequence>MSLEKVVEKFKSGLQYCVGAYIFLFLMTKAWSFIGLPTGSIEEYQIIKYVLSTSILALVSQAVMVSAAIELAYMLFTPGPDEAVDPLILGIAGTALLVMSDENSAKTDSMLYDSIAVFLFAVSLAILFYLRFMLTKWFPKQFKDNFDKGSFEDEASEVESIHPKKTVKESKSAA</sequence>
<reference evidence="3" key="2">
    <citation type="submission" date="2019-01" db="EMBL/GenBank/DDBJ databases">
        <authorList>
            <consortium name="NCBI Pathogen Detection Project"/>
        </authorList>
    </citation>
    <scope>NUCLEOTIDE SEQUENCE</scope>
    <source>
        <strain evidence="3">BCW_3452</strain>
    </source>
</reference>
<accession>A0A8H9TIB7</accession>
<protein>
    <submittedName>
        <fullName evidence="3">Uncharacterized protein</fullName>
    </submittedName>
</protein>
<gene>
    <name evidence="3" type="ORF">I7730_25090</name>
</gene>
<feature type="transmembrane region" description="Helical" evidence="2">
    <location>
        <begin position="111"/>
        <end position="130"/>
    </location>
</feature>
<dbReference type="Proteomes" id="UP000863257">
    <property type="component" value="Unassembled WGS sequence"/>
</dbReference>
<name>A0A8H9TIB7_VIBVL</name>
<feature type="region of interest" description="Disordered" evidence="1">
    <location>
        <begin position="153"/>
        <end position="174"/>
    </location>
</feature>
<evidence type="ECO:0000256" key="1">
    <source>
        <dbReference type="SAM" id="MobiDB-lite"/>
    </source>
</evidence>
<keyword evidence="2" id="KW-0812">Transmembrane</keyword>
<proteinExistence type="predicted"/>
<feature type="transmembrane region" description="Helical" evidence="2">
    <location>
        <begin position="12"/>
        <end position="34"/>
    </location>
</feature>
<reference evidence="3" key="1">
    <citation type="journal article" date="2018" name="Genome Biol.">
        <title>SKESA: strategic k-mer extension for scrupulous assemblies.</title>
        <authorList>
            <person name="Souvorov A."/>
            <person name="Agarwala R."/>
            <person name="Lipman D.J."/>
        </authorList>
    </citation>
    <scope>NUCLEOTIDE SEQUENCE</scope>
    <source>
        <strain evidence="3">BCW_3452</strain>
    </source>
</reference>
<feature type="compositionally biased region" description="Basic and acidic residues" evidence="1">
    <location>
        <begin position="159"/>
        <end position="174"/>
    </location>
</feature>
<keyword evidence="2" id="KW-1133">Transmembrane helix</keyword>
<feature type="transmembrane region" description="Helical" evidence="2">
    <location>
        <begin position="54"/>
        <end position="76"/>
    </location>
</feature>
<evidence type="ECO:0000313" key="3">
    <source>
        <dbReference type="EMBL" id="HAS8543025.1"/>
    </source>
</evidence>
<organism evidence="3">
    <name type="scientific">Vibrio vulnificus</name>
    <dbReference type="NCBI Taxonomy" id="672"/>
    <lineage>
        <taxon>Bacteria</taxon>
        <taxon>Pseudomonadati</taxon>
        <taxon>Pseudomonadota</taxon>
        <taxon>Gammaproteobacteria</taxon>
        <taxon>Vibrionales</taxon>
        <taxon>Vibrionaceae</taxon>
        <taxon>Vibrio</taxon>
    </lineage>
</organism>
<comment type="caution">
    <text evidence="3">The sequence shown here is derived from an EMBL/GenBank/DDBJ whole genome shotgun (WGS) entry which is preliminary data.</text>
</comment>